<dbReference type="EMBL" id="JNBS01000650">
    <property type="protein sequence ID" value="OQS04263.1"/>
    <property type="molecule type" value="Genomic_DNA"/>
</dbReference>
<dbReference type="PANTHER" id="PTHR33820:SF2">
    <property type="entry name" value="COILED-COIL DOMAIN-CONTAINING PROTEIN 17"/>
    <property type="match status" value="1"/>
</dbReference>
<name>A0A1W0A1V7_9STRA</name>
<accession>A0A1W0A1V7</accession>
<feature type="coiled-coil region" evidence="1">
    <location>
        <begin position="296"/>
        <end position="348"/>
    </location>
</feature>
<keyword evidence="4" id="KW-1185">Reference proteome</keyword>
<protein>
    <submittedName>
        <fullName evidence="3">Uncharacterized protein</fullName>
    </submittedName>
</protein>
<comment type="caution">
    <text evidence="3">The sequence shown here is derived from an EMBL/GenBank/DDBJ whole genome shotgun (WGS) entry which is preliminary data.</text>
</comment>
<evidence type="ECO:0000313" key="3">
    <source>
        <dbReference type="EMBL" id="OQS04263.1"/>
    </source>
</evidence>
<evidence type="ECO:0000256" key="1">
    <source>
        <dbReference type="SAM" id="Coils"/>
    </source>
</evidence>
<proteinExistence type="predicted"/>
<evidence type="ECO:0000256" key="2">
    <source>
        <dbReference type="SAM" id="MobiDB-lite"/>
    </source>
</evidence>
<dbReference type="PANTHER" id="PTHR33820">
    <property type="entry name" value="COILED-COIL DOMAIN-CONTAINING PROTEIN 17"/>
    <property type="match status" value="1"/>
</dbReference>
<gene>
    <name evidence="3" type="ORF">THRCLA_03490</name>
</gene>
<sequence length="1663" mass="187601">MPRVVIVHGQKYCQWYPWLAEELKALECQVVLKHENDYVECDQDTIVVGYCSGAIAALRVAETTALKEASHKSSWDLNQIKLNCPWIVQFGSPDDPFVPEADQLRIALALCSDFYFLPGRGNYESHAALDLHCLLDCHLQFDCAADFANHREKFCINSEYSDPAKFQALLDAEFTTSSKAQGITFGQIEQYLTSGFAPSNISQLSLLDLKTNLAQNDVEMKKLRKQLVKDREKEKAQELRALKLKQTQALLAQKQDDEQVQELFVAIERQKQQELEARLVQEQIKNELHHLDHEGIASLEEERKRELLELTKAKEALLEREQAAIREIEQLEQRVKAQELEFREKERLESSKLTDVSEQVQATRAQALRAEHMERSRVFGAQTAQFKQERQQLLDQQAKLKQVLDTNDNQEEHEKVDYERRVHELEMELKKVAKQREMTLAEMDEKLVPLLNEPHSSVDEQTEPAITFPSPPKAKVIPQPVVKKTTIKESDSLEQLQQNLKPAEPKPSTPTSPDISQVPPPKQPNLQPAMLPNNYPVLPPTMAPGIYTAAQQAIPPSFHPFPQENSPFPGAYFYPPPNGVYGGIPPQQYSPWGMPPQVYMPPTYPYYSPPQYHSGLAATGAAIMGFPPFQPFPFEPPKDPETIRLQQQLDQLKQLKEQRDFEMENIKFNQLIQCLQGKTPDISNFLGVPEMPPKQTEEDNELKLLRLRHTQEMLQIQHERDMLEEQEKLLVAKEMAEKRRKESQQQKEHDEWLAQQKKMVMTMRMNKVLAKETPGVQAPIEYDSQLGFTVFWDYVLSVPLKAQFLQLTYALYGATTVRSKYKVIRAHECESQRCVLSTRRDFEQIDPSASLRLVIEIAMVSSPNDKTKPPVSLGWTAVNVFLPSLKLQEGKFKLPISISPLPQPSSQWDLPTAPLNDDKLKLYIRTTHAAQAEDSSKFPVNPDATANEYLIPPEQIEQFQAKLNTSRTPVKPPTPQVTPAATIAPAVVKSTPPISIPKVDLKPYIIIISQIKSTKEDAWKEVSSLLISFTKDGKDALWKSDILQLENSSTLSVPIKALVELPPSVDILLTIGISGNQPITLSTTLNISLFEDKTLKCSSSDPKLEGLITLSILPEAAPVSTPISSQRNVEEFPPVEAMFLALDNSASRKNRLFNQGNGVNVYVDGARGLPNTVTITKVTVFAFAIDMTSISPQRDSFCLTSLDDIAMEPSFNLLLEYREERFNSTMTLLFRVDTIEKSSKTPLVLGYAAFPMFLDNESKSQPSKPTVQEFSLNEGAFQIPLRLGVQVGSPTIDMTAKACDSFLKLSCSTLLIRINIAAKTQDGLQVLSRNNVSQVDWESQNVVIPPPKYSNGVYDSVLAQPTAMEEKLYAIVERRKKSTVKDALVGLVENNILENISSLLEKKPKLSVLENLGIFKFESEIGFRIAIDGLYNLPTGSGVFYKVLVSIFPPASFYQSPTLSDDVQMTINYNWTSAQSNPEFIDGYITFRDIAMLFKSDLTVLFDVRSIKQVKGEYVSQPFAWAYIKPIDAKSNCISPGCFQLPLFSGAITMEILQNEMDLSALIEQETQKKKGLISYLSNASIIIRIEDNQLPNVVPTSFSSIQLKGLPTQLFSKYTYDPSTALALKKKKPLNKLIPSKRTERDFEKELNVAFAKDMNITHYSF</sequence>
<reference evidence="3 4" key="1">
    <citation type="journal article" date="2014" name="Genome Biol. Evol.">
        <title>The secreted proteins of Achlya hypogyna and Thraustotheca clavata identify the ancestral oomycete secretome and reveal gene acquisitions by horizontal gene transfer.</title>
        <authorList>
            <person name="Misner I."/>
            <person name="Blouin N."/>
            <person name="Leonard G."/>
            <person name="Richards T.A."/>
            <person name="Lane C.E."/>
        </authorList>
    </citation>
    <scope>NUCLEOTIDE SEQUENCE [LARGE SCALE GENOMIC DNA]</scope>
    <source>
        <strain evidence="3 4">ATCC 34112</strain>
    </source>
</reference>
<feature type="region of interest" description="Disordered" evidence="2">
    <location>
        <begin position="494"/>
        <end position="532"/>
    </location>
</feature>
<feature type="coiled-coil region" evidence="1">
    <location>
        <begin position="408"/>
        <end position="442"/>
    </location>
</feature>
<dbReference type="STRING" id="74557.A0A1W0A1V7"/>
<evidence type="ECO:0000313" key="4">
    <source>
        <dbReference type="Proteomes" id="UP000243217"/>
    </source>
</evidence>
<feature type="coiled-coil region" evidence="1">
    <location>
        <begin position="706"/>
        <end position="746"/>
    </location>
</feature>
<keyword evidence="1" id="KW-0175">Coiled coil</keyword>
<dbReference type="Gene3D" id="3.40.50.1820">
    <property type="entry name" value="alpha/beta hydrolase"/>
    <property type="match status" value="1"/>
</dbReference>
<dbReference type="OrthoDB" id="195644at2759"/>
<dbReference type="CDD" id="cd22265">
    <property type="entry name" value="UDM1_RNF168"/>
    <property type="match status" value="1"/>
</dbReference>
<feature type="region of interest" description="Disordered" evidence="2">
    <location>
        <begin position="456"/>
        <end position="479"/>
    </location>
</feature>
<organism evidence="3 4">
    <name type="scientific">Thraustotheca clavata</name>
    <dbReference type="NCBI Taxonomy" id="74557"/>
    <lineage>
        <taxon>Eukaryota</taxon>
        <taxon>Sar</taxon>
        <taxon>Stramenopiles</taxon>
        <taxon>Oomycota</taxon>
        <taxon>Saprolegniomycetes</taxon>
        <taxon>Saprolegniales</taxon>
        <taxon>Achlyaceae</taxon>
        <taxon>Thraustotheca</taxon>
    </lineage>
</organism>
<dbReference type="InterPro" id="IPR038800">
    <property type="entry name" value="CCDC17"/>
</dbReference>
<dbReference type="InterPro" id="IPR029058">
    <property type="entry name" value="AB_hydrolase_fold"/>
</dbReference>
<dbReference type="Proteomes" id="UP000243217">
    <property type="component" value="Unassembled WGS sequence"/>
</dbReference>